<dbReference type="Pfam" id="PF07004">
    <property type="entry name" value="SHIPPO-rpt"/>
    <property type="match status" value="6"/>
</dbReference>
<dbReference type="PANTHER" id="PTHR21580">
    <property type="entry name" value="SHIPPO-1-RELATED"/>
    <property type="match status" value="1"/>
</dbReference>
<feature type="compositionally biased region" description="Basic and acidic residues" evidence="1">
    <location>
        <begin position="547"/>
        <end position="561"/>
    </location>
</feature>
<keyword evidence="3" id="KW-1185">Reference proteome</keyword>
<feature type="compositionally biased region" description="Polar residues" evidence="1">
    <location>
        <begin position="537"/>
        <end position="546"/>
    </location>
</feature>
<feature type="compositionally biased region" description="Pro residues" evidence="1">
    <location>
        <begin position="523"/>
        <end position="534"/>
    </location>
</feature>
<evidence type="ECO:0000256" key="1">
    <source>
        <dbReference type="SAM" id="MobiDB-lite"/>
    </source>
</evidence>
<dbReference type="AlphaFoldDB" id="A0A8B6CR00"/>
<organism evidence="2 3">
    <name type="scientific">Mytilus galloprovincialis</name>
    <name type="common">Mediterranean mussel</name>
    <dbReference type="NCBI Taxonomy" id="29158"/>
    <lineage>
        <taxon>Eukaryota</taxon>
        <taxon>Metazoa</taxon>
        <taxon>Spiralia</taxon>
        <taxon>Lophotrochozoa</taxon>
        <taxon>Mollusca</taxon>
        <taxon>Bivalvia</taxon>
        <taxon>Autobranchia</taxon>
        <taxon>Pteriomorphia</taxon>
        <taxon>Mytilida</taxon>
        <taxon>Mytiloidea</taxon>
        <taxon>Mytilidae</taxon>
        <taxon>Mytilinae</taxon>
        <taxon>Mytilus</taxon>
    </lineage>
</organism>
<reference evidence="2" key="1">
    <citation type="submission" date="2018-11" db="EMBL/GenBank/DDBJ databases">
        <authorList>
            <person name="Alioto T."/>
            <person name="Alioto T."/>
        </authorList>
    </citation>
    <scope>NUCLEOTIDE SEQUENCE</scope>
</reference>
<dbReference type="InterPro" id="IPR051291">
    <property type="entry name" value="CIMAP"/>
</dbReference>
<dbReference type="Proteomes" id="UP000596742">
    <property type="component" value="Unassembled WGS sequence"/>
</dbReference>
<feature type="region of interest" description="Disordered" evidence="1">
    <location>
        <begin position="428"/>
        <end position="447"/>
    </location>
</feature>
<comment type="caution">
    <text evidence="2">The sequence shown here is derived from an EMBL/GenBank/DDBJ whole genome shotgun (WGS) entry which is preliminary data.</text>
</comment>
<dbReference type="OrthoDB" id="406368at2759"/>
<dbReference type="InterPro" id="IPR010736">
    <property type="entry name" value="SHIPPO-rpt"/>
</dbReference>
<name>A0A8B6CR00_MYTGA</name>
<accession>A0A8B6CR00</accession>
<sequence length="672" mass="73559">MKSGGNRLKDRYYPKEGQYLDKYGYTLVGKSSRNWFITANNGLGTTPNPGPCSAGTAILIQNSTQHVELTQPLSNRGSILLGKLAAINLKTKMYDRASRDLIKTIGSTPGNVGPGTYDSSVPAKARLKADGYAPFLSMTSRETFLNINDQTVAAPGPGHYDPGFAQDVIVGGKTLANRSKRFGEISTENPGPGTYSTEKYTEFRTSKSAPNILTNKDKAGALLTSRIKFHRKPEAPSIPMPGQAYGYEECEDGTLKKQDPPDRDISIGPAFYKPAVAETKTTKTYKGIHFGNLASKRLDLSKGKMGPGPGEYEPYREASMKAENLNSIAEEQARFEARIPRYHEAIQKDVEKKGVPGPGKYDVKGVFDPEPPKVNTEGIEVEHPPFMSQSKRFTPLKKVTPSPGAYNDPRNAFESMKRVTGLKRSPFGQTSVRFEPKGHKKNPGPGAYNIVGMGSESMRKAYIESTRKGVFGTTSVRIKPITKKEEIEVPGPAHYQIKEKPFRTKYPNLTSTFASVTSRVVEPPPTVKELPPPGSYEVSQSYQKSQVRIERAKPRTDDAGRKQGSFLTAASRFAPARDTAVLQPDLENPGPGAYNTKDTITKRGGLMVTKDKRFKEFKEDGPGPAAYEFSPMVQDTVLKGTFNATLSNPIAPQMDMSSHVGSSVKHQFLLGV</sequence>
<proteinExistence type="predicted"/>
<feature type="region of interest" description="Disordered" evidence="1">
    <location>
        <begin position="523"/>
        <end position="562"/>
    </location>
</feature>
<evidence type="ECO:0000313" key="2">
    <source>
        <dbReference type="EMBL" id="VDI08732.1"/>
    </source>
</evidence>
<dbReference type="EMBL" id="UYJE01002233">
    <property type="protein sequence ID" value="VDI08732.1"/>
    <property type="molecule type" value="Genomic_DNA"/>
</dbReference>
<evidence type="ECO:0008006" key="4">
    <source>
        <dbReference type="Google" id="ProtNLM"/>
    </source>
</evidence>
<evidence type="ECO:0000313" key="3">
    <source>
        <dbReference type="Proteomes" id="UP000596742"/>
    </source>
</evidence>
<gene>
    <name evidence="2" type="ORF">MGAL_10B022524</name>
</gene>
<dbReference type="PANTHER" id="PTHR21580:SF60">
    <property type="entry name" value="SPERM-TAIL PG-RICH REPEAT-CONTAINING PROTEIN 2"/>
    <property type="match status" value="1"/>
</dbReference>
<protein>
    <recommendedName>
        <fullName evidence="4">Sperm-tail PG-rich repeat-containing protein 2</fullName>
    </recommendedName>
</protein>